<sequence length="71" mass="7796">MGTVGGWCETPHVEDSHYTMALQHSTARAPLINISSSDGAELDDIVVTGEGASQRLKAWRQLSLLRYPIQE</sequence>
<evidence type="ECO:0000313" key="2">
    <source>
        <dbReference type="Proteomes" id="UP001266305"/>
    </source>
</evidence>
<dbReference type="EMBL" id="JASSZA010000014">
    <property type="protein sequence ID" value="KAK2094216.1"/>
    <property type="molecule type" value="Genomic_DNA"/>
</dbReference>
<proteinExistence type="predicted"/>
<comment type="caution">
    <text evidence="1">The sequence shown here is derived from an EMBL/GenBank/DDBJ whole genome shotgun (WGS) entry which is preliminary data.</text>
</comment>
<evidence type="ECO:0000313" key="1">
    <source>
        <dbReference type="EMBL" id="KAK2094216.1"/>
    </source>
</evidence>
<gene>
    <name evidence="1" type="ORF">P7K49_027954</name>
</gene>
<organism evidence="1 2">
    <name type="scientific">Saguinus oedipus</name>
    <name type="common">Cotton-top tamarin</name>
    <name type="synonym">Oedipomidas oedipus</name>
    <dbReference type="NCBI Taxonomy" id="9490"/>
    <lineage>
        <taxon>Eukaryota</taxon>
        <taxon>Metazoa</taxon>
        <taxon>Chordata</taxon>
        <taxon>Craniata</taxon>
        <taxon>Vertebrata</taxon>
        <taxon>Euteleostomi</taxon>
        <taxon>Mammalia</taxon>
        <taxon>Eutheria</taxon>
        <taxon>Euarchontoglires</taxon>
        <taxon>Primates</taxon>
        <taxon>Haplorrhini</taxon>
        <taxon>Platyrrhini</taxon>
        <taxon>Cebidae</taxon>
        <taxon>Callitrichinae</taxon>
        <taxon>Saguinus</taxon>
    </lineage>
</organism>
<feature type="non-terminal residue" evidence="1">
    <location>
        <position position="71"/>
    </location>
</feature>
<protein>
    <submittedName>
        <fullName evidence="1">Uncharacterized protein</fullName>
    </submittedName>
</protein>
<name>A0ABQ9UB46_SAGOE</name>
<accession>A0ABQ9UB46</accession>
<dbReference type="Proteomes" id="UP001266305">
    <property type="component" value="Unassembled WGS sequence"/>
</dbReference>
<keyword evidence="2" id="KW-1185">Reference proteome</keyword>
<reference evidence="1 2" key="1">
    <citation type="submission" date="2023-05" db="EMBL/GenBank/DDBJ databases">
        <title>B98-5 Cell Line De Novo Hybrid Assembly: An Optical Mapping Approach.</title>
        <authorList>
            <person name="Kananen K."/>
            <person name="Auerbach J.A."/>
            <person name="Kautto E."/>
            <person name="Blachly J.S."/>
        </authorList>
    </citation>
    <scope>NUCLEOTIDE SEQUENCE [LARGE SCALE GENOMIC DNA]</scope>
    <source>
        <strain evidence="1">B95-8</strain>
        <tissue evidence="1">Cell line</tissue>
    </source>
</reference>